<dbReference type="InterPro" id="IPR012938">
    <property type="entry name" value="Glc/Sorbosone_DH"/>
</dbReference>
<dbReference type="AlphaFoldDB" id="A0A5B9P2B5"/>
<dbReference type="PANTHER" id="PTHR19328:SF75">
    <property type="entry name" value="ALDOSE SUGAR DEHYDROGENASE YLII"/>
    <property type="match status" value="1"/>
</dbReference>
<dbReference type="SUPFAM" id="SSF46626">
    <property type="entry name" value="Cytochrome c"/>
    <property type="match status" value="2"/>
</dbReference>
<evidence type="ECO:0000256" key="4">
    <source>
        <dbReference type="PROSITE-ProRule" id="PRU00433"/>
    </source>
</evidence>
<evidence type="ECO:0000256" key="3">
    <source>
        <dbReference type="ARBA" id="ARBA00023004"/>
    </source>
</evidence>
<evidence type="ECO:0000313" key="7">
    <source>
        <dbReference type="Proteomes" id="UP000322214"/>
    </source>
</evidence>
<proteinExistence type="predicted"/>
<dbReference type="PANTHER" id="PTHR19328">
    <property type="entry name" value="HEDGEHOG-INTERACTING PROTEIN"/>
    <property type="match status" value="1"/>
</dbReference>
<dbReference type="KEGG" id="mff:MFFC18_03260"/>
<keyword evidence="3 4" id="KW-0408">Iron</keyword>
<feature type="domain" description="Cytochrome c" evidence="5">
    <location>
        <begin position="832"/>
        <end position="969"/>
    </location>
</feature>
<dbReference type="Proteomes" id="UP000322214">
    <property type="component" value="Chromosome"/>
</dbReference>
<name>A0A5B9P2B5_9BACT</name>
<dbReference type="GO" id="GO:0009055">
    <property type="term" value="F:electron transfer activity"/>
    <property type="evidence" value="ECO:0007669"/>
    <property type="project" value="InterPro"/>
</dbReference>
<dbReference type="GO" id="GO:0020037">
    <property type="term" value="F:heme binding"/>
    <property type="evidence" value="ECO:0007669"/>
    <property type="project" value="InterPro"/>
</dbReference>
<evidence type="ECO:0000259" key="5">
    <source>
        <dbReference type="PROSITE" id="PS51007"/>
    </source>
</evidence>
<dbReference type="NCBIfam" id="TIGR02603">
    <property type="entry name" value="CxxCH_TIGR02603"/>
    <property type="match status" value="1"/>
</dbReference>
<organism evidence="6 7">
    <name type="scientific">Mariniblastus fucicola</name>
    <dbReference type="NCBI Taxonomy" id="980251"/>
    <lineage>
        <taxon>Bacteria</taxon>
        <taxon>Pseudomonadati</taxon>
        <taxon>Planctomycetota</taxon>
        <taxon>Planctomycetia</taxon>
        <taxon>Pirellulales</taxon>
        <taxon>Pirellulaceae</taxon>
        <taxon>Mariniblastus</taxon>
    </lineage>
</organism>
<dbReference type="InterPro" id="IPR036909">
    <property type="entry name" value="Cyt_c-like_dom_sf"/>
</dbReference>
<reference evidence="6 7" key="1">
    <citation type="submission" date="2019-08" db="EMBL/GenBank/DDBJ databases">
        <title>Deep-cultivation of Planctomycetes and their phenomic and genomic characterization uncovers novel biology.</title>
        <authorList>
            <person name="Wiegand S."/>
            <person name="Jogler M."/>
            <person name="Boedeker C."/>
            <person name="Pinto D."/>
            <person name="Vollmers J."/>
            <person name="Rivas-Marin E."/>
            <person name="Kohn T."/>
            <person name="Peeters S.H."/>
            <person name="Heuer A."/>
            <person name="Rast P."/>
            <person name="Oberbeckmann S."/>
            <person name="Bunk B."/>
            <person name="Jeske O."/>
            <person name="Meyerdierks A."/>
            <person name="Storesund J.E."/>
            <person name="Kallscheuer N."/>
            <person name="Luecker S."/>
            <person name="Lage O.M."/>
            <person name="Pohl T."/>
            <person name="Merkel B.J."/>
            <person name="Hornburger P."/>
            <person name="Mueller R.-W."/>
            <person name="Bruemmer F."/>
            <person name="Labrenz M."/>
            <person name="Spormann A.M."/>
            <person name="Op den Camp H."/>
            <person name="Overmann J."/>
            <person name="Amann R."/>
            <person name="Jetten M.S.M."/>
            <person name="Mascher T."/>
            <person name="Medema M.H."/>
            <person name="Devos D.P."/>
            <person name="Kaster A.-K."/>
            <person name="Ovreas L."/>
            <person name="Rohde M."/>
            <person name="Galperin M.Y."/>
            <person name="Jogler C."/>
        </authorList>
    </citation>
    <scope>NUCLEOTIDE SEQUENCE [LARGE SCALE GENOMIC DNA]</scope>
    <source>
        <strain evidence="6 7">FC18</strain>
    </source>
</reference>
<dbReference type="InterPro" id="IPR009056">
    <property type="entry name" value="Cyt_c-like_dom"/>
</dbReference>
<dbReference type="PROSITE" id="PS51007">
    <property type="entry name" value="CYTC"/>
    <property type="match status" value="1"/>
</dbReference>
<dbReference type="SUPFAM" id="SSF50952">
    <property type="entry name" value="Soluble quinoprotein glucose dehydrogenase"/>
    <property type="match status" value="1"/>
</dbReference>
<dbReference type="EC" id="1.1.5.2" evidence="6"/>
<dbReference type="InterPro" id="IPR013427">
    <property type="entry name" value="Haem-bd_dom_put"/>
</dbReference>
<keyword evidence="7" id="KW-1185">Reference proteome</keyword>
<evidence type="ECO:0000256" key="2">
    <source>
        <dbReference type="ARBA" id="ARBA00022723"/>
    </source>
</evidence>
<dbReference type="Gene3D" id="2.120.10.30">
    <property type="entry name" value="TolB, C-terminal domain"/>
    <property type="match status" value="1"/>
</dbReference>
<protein>
    <submittedName>
        <fullName evidence="6">Quinoprotein glucose dehydrogenase B</fullName>
        <ecNumber evidence="6">1.1.5.2</ecNumber>
    </submittedName>
</protein>
<dbReference type="OrthoDB" id="9770043at2"/>
<dbReference type="GO" id="GO:0046872">
    <property type="term" value="F:metal ion binding"/>
    <property type="evidence" value="ECO:0007669"/>
    <property type="project" value="UniProtKB-KW"/>
</dbReference>
<dbReference type="EMBL" id="CP042912">
    <property type="protein sequence ID" value="QEG20478.1"/>
    <property type="molecule type" value="Genomic_DNA"/>
</dbReference>
<dbReference type="InterPro" id="IPR011042">
    <property type="entry name" value="6-blade_b-propeller_TolB-like"/>
</dbReference>
<keyword evidence="2 4" id="KW-0479">Metal-binding</keyword>
<gene>
    <name evidence="6" type="primary">gdhB_2</name>
    <name evidence="6" type="ORF">MFFC18_03260</name>
</gene>
<sequence>MRFASHLILSILVGVGLAAVQPDENDDGVIERVQWTTSKLKGTPDPPMPFATERIYESVELTRPTHMTRVPETDRWIVTQQNGKLLSFNRSGDPDVQPVVDLKQVEGWHFAAFGIAFHPEFPEQPWCYVTYRDQPKSETGAKLSRFRVVDPKTPKIKLNSEMEILKWRSHDHMGGQPLFGPDGYLYMSIGDGQRPTPPDPLNTGQDIGDLQASMLRIDVDNLSSDKNYSIPADNPFVDVPDARGEIWAFGVRNPWRLCFRDNGELWVGDVGWEMREMIYRIDPGANYGWSVKEGSQNVKPMSGAHSVPITKAILEHDHVEARSITGGFFWSSPRIPELVGAYIYGDWMTGKVWALKYDSGKEQIIEHRELVDTPLQIISFAVDDDGEVLIVGYDGTIHRLIPNPLLTGESQNAAFPRKLSETGLFESVADEKPSLGVIEYEINAHHWADGTTSRRWIGVVGDDQLSLLEKSNWMTGDIQGQFNFPHNTAIAKTIYLQLDPANPKSKRRVETQVLHRYHDAWMAYNYVWNQDQTDAILQENIAVEREFKIATPDSSDGFRKQKWLHSSRDQCMLCHIWSSGTVHAFKREQLNRSFDDEKQNQLNKFAALGLFEAEFNPLEPSVSPIDNGASLEQRTRAWLQLNCAHCHRQNGGGTGSFVLESSVSLEDMKLVDMPANQGDFGYSDTKLVVSGDPSRSVLLYRLMKSGHGRMPQFGTSVVDDQGVLLMYDWIKSLGDSPKDLIRREHACKAVLKYPDVATIGQLLESTSSAVVLAVSLSRDGVNVRARESIARVAARHENAEIRDLFERFLPASEQIERLGNNIDVDLVLSTEGDVERGKSLWFNSGFSCRNCHQIAGEGQMVGPSMDGIGSKRTKREILDSLLNPSVSIEENYRGHIVATEDGELISGLKLSEDENQMVIVNSEGKQHIIALDEIEESRPMDKSLMPEQLLADMTLQQTADLLEFLKSLK</sequence>
<dbReference type="STRING" id="980251.GCA_001642875_02490"/>
<evidence type="ECO:0000256" key="1">
    <source>
        <dbReference type="ARBA" id="ARBA00022617"/>
    </source>
</evidence>
<dbReference type="Gene3D" id="1.10.760.10">
    <property type="entry name" value="Cytochrome c-like domain"/>
    <property type="match status" value="1"/>
</dbReference>
<dbReference type="InterPro" id="IPR011041">
    <property type="entry name" value="Quinoprot_gluc/sorb_DH_b-prop"/>
</dbReference>
<keyword evidence="6" id="KW-0560">Oxidoreductase</keyword>
<accession>A0A5B9P2B5</accession>
<dbReference type="Pfam" id="PF07995">
    <property type="entry name" value="GSDH"/>
    <property type="match status" value="1"/>
</dbReference>
<evidence type="ECO:0000313" key="6">
    <source>
        <dbReference type="EMBL" id="QEG20478.1"/>
    </source>
</evidence>
<keyword evidence="1 4" id="KW-0349">Heme</keyword>
<dbReference type="GO" id="GO:0008876">
    <property type="term" value="F:quinoprotein glucose dehydrogenase activity"/>
    <property type="evidence" value="ECO:0007669"/>
    <property type="project" value="UniProtKB-EC"/>
</dbReference>
<dbReference type="RefSeq" id="WP_075084903.1">
    <property type="nucleotide sequence ID" value="NZ_CP042912.1"/>
</dbReference>